<organism evidence="1 2">
    <name type="scientific">Habropoda laboriosa</name>
    <dbReference type="NCBI Taxonomy" id="597456"/>
    <lineage>
        <taxon>Eukaryota</taxon>
        <taxon>Metazoa</taxon>
        <taxon>Ecdysozoa</taxon>
        <taxon>Arthropoda</taxon>
        <taxon>Hexapoda</taxon>
        <taxon>Insecta</taxon>
        <taxon>Pterygota</taxon>
        <taxon>Neoptera</taxon>
        <taxon>Endopterygota</taxon>
        <taxon>Hymenoptera</taxon>
        <taxon>Apocrita</taxon>
        <taxon>Aculeata</taxon>
        <taxon>Apoidea</taxon>
        <taxon>Anthophila</taxon>
        <taxon>Apidae</taxon>
        <taxon>Habropoda</taxon>
    </lineage>
</organism>
<evidence type="ECO:0000313" key="1">
    <source>
        <dbReference type="EMBL" id="KOC59094.1"/>
    </source>
</evidence>
<sequence>MDSIGTIIGEQCKSFATTRDEWRLQRSARRSLEATKKARTEVRMEKFRKKINSTSKRKE</sequence>
<dbReference type="EMBL" id="KQ414945">
    <property type="protein sequence ID" value="KOC59094.1"/>
    <property type="molecule type" value="Genomic_DNA"/>
</dbReference>
<gene>
    <name evidence="1" type="ORF">WH47_10920</name>
</gene>
<evidence type="ECO:0000313" key="2">
    <source>
        <dbReference type="Proteomes" id="UP000053825"/>
    </source>
</evidence>
<proteinExistence type="predicted"/>
<accession>A0A0L7QKF2</accession>
<name>A0A0L7QKF2_9HYME</name>
<dbReference type="Proteomes" id="UP000053825">
    <property type="component" value="Unassembled WGS sequence"/>
</dbReference>
<keyword evidence="2" id="KW-1185">Reference proteome</keyword>
<reference evidence="1 2" key="1">
    <citation type="submission" date="2015-07" db="EMBL/GenBank/DDBJ databases">
        <title>The genome of Habropoda laboriosa.</title>
        <authorList>
            <person name="Pan H."/>
            <person name="Kapheim K."/>
        </authorList>
    </citation>
    <scope>NUCLEOTIDE SEQUENCE [LARGE SCALE GENOMIC DNA]</scope>
    <source>
        <strain evidence="1">0110345459</strain>
    </source>
</reference>
<dbReference type="AlphaFoldDB" id="A0A0L7QKF2"/>
<protein>
    <submittedName>
        <fullName evidence="1">Uncharacterized protein</fullName>
    </submittedName>
</protein>